<dbReference type="EMBL" id="LAZR01016003">
    <property type="protein sequence ID" value="KKM06398.1"/>
    <property type="molecule type" value="Genomic_DNA"/>
</dbReference>
<accession>A0A0F9K5A3</accession>
<sequence>MSEQPDKEIRELRHELRKLIDLLEMMLLEKLEEKLDDDGRMSDMYSPFASTN</sequence>
<gene>
    <name evidence="1" type="ORF">LCGC14_1744410</name>
</gene>
<proteinExistence type="predicted"/>
<organism evidence="1">
    <name type="scientific">marine sediment metagenome</name>
    <dbReference type="NCBI Taxonomy" id="412755"/>
    <lineage>
        <taxon>unclassified sequences</taxon>
        <taxon>metagenomes</taxon>
        <taxon>ecological metagenomes</taxon>
    </lineage>
</organism>
<protein>
    <submittedName>
        <fullName evidence="1">Uncharacterized protein</fullName>
    </submittedName>
</protein>
<name>A0A0F9K5A3_9ZZZZ</name>
<evidence type="ECO:0000313" key="1">
    <source>
        <dbReference type="EMBL" id="KKM06398.1"/>
    </source>
</evidence>
<reference evidence="1" key="1">
    <citation type="journal article" date="2015" name="Nature">
        <title>Complex archaea that bridge the gap between prokaryotes and eukaryotes.</title>
        <authorList>
            <person name="Spang A."/>
            <person name="Saw J.H."/>
            <person name="Jorgensen S.L."/>
            <person name="Zaremba-Niedzwiedzka K."/>
            <person name="Martijn J."/>
            <person name="Lind A.E."/>
            <person name="van Eijk R."/>
            <person name="Schleper C."/>
            <person name="Guy L."/>
            <person name="Ettema T.J."/>
        </authorList>
    </citation>
    <scope>NUCLEOTIDE SEQUENCE</scope>
</reference>
<dbReference type="AlphaFoldDB" id="A0A0F9K5A3"/>
<comment type="caution">
    <text evidence="1">The sequence shown here is derived from an EMBL/GenBank/DDBJ whole genome shotgun (WGS) entry which is preliminary data.</text>
</comment>